<reference evidence="5 6" key="1">
    <citation type="submission" date="2017-09" db="EMBL/GenBank/DDBJ databases">
        <authorList>
            <person name="Ehlers B."/>
            <person name="Leendertz F.H."/>
        </authorList>
    </citation>
    <scope>NUCLEOTIDE SEQUENCE [LARGE SCALE GENOMIC DNA]</scope>
    <source>
        <strain evidence="5 6">DSM 18289</strain>
    </source>
</reference>
<name>A0A285NJ18_9HYPH</name>
<dbReference type="Pfam" id="PF12840">
    <property type="entry name" value="HTH_20"/>
    <property type="match status" value="1"/>
</dbReference>
<dbReference type="InterPro" id="IPR011991">
    <property type="entry name" value="ArsR-like_HTH"/>
</dbReference>
<keyword evidence="2" id="KW-0238">DNA-binding</keyword>
<dbReference type="GO" id="GO:0003677">
    <property type="term" value="F:DNA binding"/>
    <property type="evidence" value="ECO:0007669"/>
    <property type="project" value="UniProtKB-KW"/>
</dbReference>
<dbReference type="InterPro" id="IPR036390">
    <property type="entry name" value="WH_DNA-bd_sf"/>
</dbReference>
<dbReference type="EMBL" id="OBEL01000001">
    <property type="protein sequence ID" value="SNZ07651.1"/>
    <property type="molecule type" value="Genomic_DNA"/>
</dbReference>
<proteinExistence type="predicted"/>
<dbReference type="PROSITE" id="PS50987">
    <property type="entry name" value="HTH_ARSR_2"/>
    <property type="match status" value="1"/>
</dbReference>
<evidence type="ECO:0000256" key="1">
    <source>
        <dbReference type="ARBA" id="ARBA00023015"/>
    </source>
</evidence>
<accession>A0A285NJ18</accession>
<dbReference type="PRINTS" id="PR00778">
    <property type="entry name" value="HTHARSR"/>
</dbReference>
<evidence type="ECO:0000313" key="5">
    <source>
        <dbReference type="EMBL" id="SNZ07651.1"/>
    </source>
</evidence>
<dbReference type="RefSeq" id="WP_097152405.1">
    <property type="nucleotide sequence ID" value="NZ_OBEL01000001.1"/>
</dbReference>
<dbReference type="SMART" id="SM00418">
    <property type="entry name" value="HTH_ARSR"/>
    <property type="match status" value="1"/>
</dbReference>
<dbReference type="Gene3D" id="1.10.10.10">
    <property type="entry name" value="Winged helix-like DNA-binding domain superfamily/Winged helix DNA-binding domain"/>
    <property type="match status" value="1"/>
</dbReference>
<dbReference type="SUPFAM" id="SSF46785">
    <property type="entry name" value="Winged helix' DNA-binding domain"/>
    <property type="match status" value="1"/>
</dbReference>
<dbReference type="InterPro" id="IPR001845">
    <property type="entry name" value="HTH_ArsR_DNA-bd_dom"/>
</dbReference>
<dbReference type="PANTHER" id="PTHR43132:SF2">
    <property type="entry name" value="ARSENICAL RESISTANCE OPERON REPRESSOR ARSR-RELATED"/>
    <property type="match status" value="1"/>
</dbReference>
<dbReference type="CDD" id="cd00090">
    <property type="entry name" value="HTH_ARSR"/>
    <property type="match status" value="1"/>
</dbReference>
<dbReference type="InterPro" id="IPR051011">
    <property type="entry name" value="Metal_resp_trans_reg"/>
</dbReference>
<keyword evidence="3" id="KW-0804">Transcription</keyword>
<gene>
    <name evidence="5" type="ORF">SAMN06265368_1186</name>
</gene>
<dbReference type="PANTHER" id="PTHR43132">
    <property type="entry name" value="ARSENICAL RESISTANCE OPERON REPRESSOR ARSR-RELATED"/>
    <property type="match status" value="1"/>
</dbReference>
<evidence type="ECO:0000259" key="4">
    <source>
        <dbReference type="PROSITE" id="PS50987"/>
    </source>
</evidence>
<protein>
    <submittedName>
        <fullName evidence="5">Transcriptional regulator, ArsR family</fullName>
    </submittedName>
</protein>
<keyword evidence="6" id="KW-1185">Reference proteome</keyword>
<dbReference type="NCBIfam" id="NF033788">
    <property type="entry name" value="HTH_metalloreg"/>
    <property type="match status" value="1"/>
</dbReference>
<evidence type="ECO:0000256" key="2">
    <source>
        <dbReference type="ARBA" id="ARBA00023125"/>
    </source>
</evidence>
<dbReference type="AlphaFoldDB" id="A0A285NJ18"/>
<feature type="domain" description="HTH arsR-type" evidence="4">
    <location>
        <begin position="1"/>
        <end position="95"/>
    </location>
</feature>
<dbReference type="InterPro" id="IPR036388">
    <property type="entry name" value="WH-like_DNA-bd_sf"/>
</dbReference>
<dbReference type="GO" id="GO:0003700">
    <property type="term" value="F:DNA-binding transcription factor activity"/>
    <property type="evidence" value="ECO:0007669"/>
    <property type="project" value="InterPro"/>
</dbReference>
<dbReference type="OrthoDB" id="9804742at2"/>
<sequence length="110" mass="11803">MQVEIAAQGFAAMGSEARLTVLNCLVRAGREGLTVGDIQERTGIAPSTLAHHLKFLSGAGVIEQERHGRSIISRASYDQLEALASYILKECCADSCSDQLVAVIKEKDDV</sequence>
<dbReference type="Proteomes" id="UP000219439">
    <property type="component" value="Unassembled WGS sequence"/>
</dbReference>
<evidence type="ECO:0000256" key="3">
    <source>
        <dbReference type="ARBA" id="ARBA00023163"/>
    </source>
</evidence>
<keyword evidence="1" id="KW-0805">Transcription regulation</keyword>
<organism evidence="5 6">
    <name type="scientific">Cohaesibacter gelatinilyticus</name>
    <dbReference type="NCBI Taxonomy" id="372072"/>
    <lineage>
        <taxon>Bacteria</taxon>
        <taxon>Pseudomonadati</taxon>
        <taxon>Pseudomonadota</taxon>
        <taxon>Alphaproteobacteria</taxon>
        <taxon>Hyphomicrobiales</taxon>
        <taxon>Cohaesibacteraceae</taxon>
    </lineage>
</organism>
<evidence type="ECO:0000313" key="6">
    <source>
        <dbReference type="Proteomes" id="UP000219439"/>
    </source>
</evidence>